<accession>A0AC34FCL3</accession>
<evidence type="ECO:0000313" key="1">
    <source>
        <dbReference type="Proteomes" id="UP000887579"/>
    </source>
</evidence>
<reference evidence="2" key="1">
    <citation type="submission" date="2022-11" db="UniProtKB">
        <authorList>
            <consortium name="WormBaseParasite"/>
        </authorList>
    </citation>
    <scope>IDENTIFICATION</scope>
</reference>
<proteinExistence type="predicted"/>
<protein>
    <submittedName>
        <fullName evidence="2">Uncharacterized protein</fullName>
    </submittedName>
</protein>
<dbReference type="WBParaSite" id="ES5_v2.g14964.t1">
    <property type="protein sequence ID" value="ES5_v2.g14964.t1"/>
    <property type="gene ID" value="ES5_v2.g14964"/>
</dbReference>
<organism evidence="1 2">
    <name type="scientific">Panagrolaimus sp. ES5</name>
    <dbReference type="NCBI Taxonomy" id="591445"/>
    <lineage>
        <taxon>Eukaryota</taxon>
        <taxon>Metazoa</taxon>
        <taxon>Ecdysozoa</taxon>
        <taxon>Nematoda</taxon>
        <taxon>Chromadorea</taxon>
        <taxon>Rhabditida</taxon>
        <taxon>Tylenchina</taxon>
        <taxon>Panagrolaimomorpha</taxon>
        <taxon>Panagrolaimoidea</taxon>
        <taxon>Panagrolaimidae</taxon>
        <taxon>Panagrolaimus</taxon>
    </lineage>
</organism>
<dbReference type="Proteomes" id="UP000887579">
    <property type="component" value="Unplaced"/>
</dbReference>
<sequence length="266" mass="31109">MAQDGNQLRLTFNPIIIDAYVNGQDFARFEEHDIEHLKDLYQKNDVSKSDKKLIKKAIQKSETAENGILQYDYKKDTPYGKYSAASSLLGLSKILKNDVYVKYESLYIVNVKYSIINAIAELYNRNLPRINDLFTNYVTHLNNYKTIWGSEKQAKHNFSRLVDSPEHKNTDDPFIQSLVNELQIVQKSFQTPSNLNHKQIIGIYTTFIMDCVYQYLVQNEFIRDRHCSLGNNGIFFKPLKPFDKQTEIPKIENYVFERTNLNIHFS</sequence>
<name>A0AC34FCL3_9BILA</name>
<evidence type="ECO:0000313" key="2">
    <source>
        <dbReference type="WBParaSite" id="ES5_v2.g14964.t1"/>
    </source>
</evidence>